<evidence type="ECO:0000259" key="1">
    <source>
        <dbReference type="Pfam" id="PF00149"/>
    </source>
</evidence>
<keyword evidence="3" id="KW-1185">Reference proteome</keyword>
<dbReference type="PANTHER" id="PTHR42850">
    <property type="entry name" value="METALLOPHOSPHOESTERASE"/>
    <property type="match status" value="1"/>
</dbReference>
<organism evidence="2 3">
    <name type="scientific">Alloalcanivorax venustensis ISO4</name>
    <dbReference type="NCBI Taxonomy" id="1177184"/>
    <lineage>
        <taxon>Bacteria</taxon>
        <taxon>Pseudomonadati</taxon>
        <taxon>Pseudomonadota</taxon>
        <taxon>Gammaproteobacteria</taxon>
        <taxon>Oceanospirillales</taxon>
        <taxon>Alcanivoracaceae</taxon>
        <taxon>Alloalcanivorax</taxon>
    </lineage>
</organism>
<dbReference type="InterPro" id="IPR004843">
    <property type="entry name" value="Calcineurin-like_PHP"/>
</dbReference>
<sequence length="346" mass="39005">MTNLPSAPIRDLFVRSVFTLHRQPPKLCPGQDVILGEVVYDIIGDIHGHAGPLKRLLDRLGYVESAGVWRHSSRRALFLGDYIDRGPEQVEVVRIVRAMVDAGEALAIMGNHEFNAVAWATPDPHQAGAYLRPHSAKNRHQHRAFLDQVEEDSRLHHEMLDWFRTLPLYLELPELRAVHACWHPEQLGRLRPYLDRGGRLRDNAWVAAATKGEPLFEAVETVLKGLEAALPDGAAFHDKDGHPRREIRTRWWQDSPASYRDLALVPEATLASVPDTPVADGLLPGYDGEKPVFIGHYWLRGEPRPLTADVACLDYSVAARQGGRLAAYRWDGRHPLSPERFTWVEA</sequence>
<dbReference type="InterPro" id="IPR050126">
    <property type="entry name" value="Ap4A_hydrolase"/>
</dbReference>
<evidence type="ECO:0000313" key="2">
    <source>
        <dbReference type="EMBL" id="MBF5052653.1"/>
    </source>
</evidence>
<dbReference type="InterPro" id="IPR029052">
    <property type="entry name" value="Metallo-depent_PP-like"/>
</dbReference>
<dbReference type="SUPFAM" id="SSF56300">
    <property type="entry name" value="Metallo-dependent phosphatases"/>
    <property type="match status" value="1"/>
</dbReference>
<dbReference type="InterPro" id="IPR006186">
    <property type="entry name" value="Ser/Thr-sp_prot-phosphatase"/>
</dbReference>
<dbReference type="Gene3D" id="3.60.21.10">
    <property type="match status" value="1"/>
</dbReference>
<name>A0ABS0AES5_9GAMM</name>
<reference evidence="2 3" key="1">
    <citation type="submission" date="2012-09" db="EMBL/GenBank/DDBJ databases">
        <title>Genome Sequence of alkane-degrading Bacterium Alcanivorax venustensis ISO4.</title>
        <authorList>
            <person name="Lai Q."/>
            <person name="Shao Z."/>
        </authorList>
    </citation>
    <scope>NUCLEOTIDE SEQUENCE [LARGE SCALE GENOMIC DNA]</scope>
    <source>
        <strain evidence="2 3">ISO4</strain>
    </source>
</reference>
<evidence type="ECO:0000313" key="3">
    <source>
        <dbReference type="Proteomes" id="UP000644441"/>
    </source>
</evidence>
<dbReference type="EMBL" id="ARXR01000007">
    <property type="protein sequence ID" value="MBF5052653.1"/>
    <property type="molecule type" value="Genomic_DNA"/>
</dbReference>
<accession>A0ABS0AES5</accession>
<feature type="domain" description="Calcineurin-like phosphoesterase" evidence="1">
    <location>
        <begin position="42"/>
        <end position="171"/>
    </location>
</feature>
<dbReference type="PANTHER" id="PTHR42850:SF7">
    <property type="entry name" value="BIS(5'-NUCLEOSYL)-TETRAPHOSPHATASE PRPE [ASYMMETRICAL]"/>
    <property type="match status" value="1"/>
</dbReference>
<proteinExistence type="predicted"/>
<comment type="caution">
    <text evidence="2">The sequence shown here is derived from an EMBL/GenBank/DDBJ whole genome shotgun (WGS) entry which is preliminary data.</text>
</comment>
<gene>
    <name evidence="2" type="ORF">ISO4_01255</name>
</gene>
<dbReference type="Pfam" id="PF00149">
    <property type="entry name" value="Metallophos"/>
    <property type="match status" value="1"/>
</dbReference>
<dbReference type="Proteomes" id="UP000644441">
    <property type="component" value="Unassembled WGS sequence"/>
</dbReference>
<dbReference type="PRINTS" id="PR00114">
    <property type="entry name" value="STPHPHTASE"/>
</dbReference>
<protein>
    <submittedName>
        <fullName evidence="2">Metallophosphoesterase</fullName>
    </submittedName>
</protein>